<keyword evidence="1 2" id="KW-0732">Signal</keyword>
<dbReference type="EMBL" id="CP092109">
    <property type="protein sequence ID" value="UWZ79247.1"/>
    <property type="molecule type" value="Genomic_DNA"/>
</dbReference>
<gene>
    <name evidence="3" type="ORF">L9S41_16425</name>
</gene>
<feature type="signal peptide" evidence="2">
    <location>
        <begin position="1"/>
        <end position="21"/>
    </location>
</feature>
<keyword evidence="3" id="KW-0449">Lipoprotein</keyword>
<keyword evidence="4" id="KW-1185">Reference proteome</keyword>
<dbReference type="PANTHER" id="PTHR35869:SF1">
    <property type="entry name" value="OUTER-MEMBRANE LIPOPROTEIN CARRIER PROTEIN"/>
    <property type="match status" value="1"/>
</dbReference>
<dbReference type="InterPro" id="IPR029046">
    <property type="entry name" value="LolA/LolB/LppX"/>
</dbReference>
<organism evidence="3 4">
    <name type="scientific">Geoalkalibacter halelectricus</name>
    <dbReference type="NCBI Taxonomy" id="2847045"/>
    <lineage>
        <taxon>Bacteria</taxon>
        <taxon>Pseudomonadati</taxon>
        <taxon>Thermodesulfobacteriota</taxon>
        <taxon>Desulfuromonadia</taxon>
        <taxon>Desulfuromonadales</taxon>
        <taxon>Geoalkalibacteraceae</taxon>
        <taxon>Geoalkalibacter</taxon>
    </lineage>
</organism>
<dbReference type="CDD" id="cd16325">
    <property type="entry name" value="LolA"/>
    <property type="match status" value="1"/>
</dbReference>
<accession>A0ABY5ZJD6</accession>
<name>A0ABY5ZJD6_9BACT</name>
<reference evidence="3" key="1">
    <citation type="journal article" date="2022" name="Environ. Microbiol.">
        <title>Geoalkalibacter halelectricus SAP #1 sp. nov. possessing extracellular electron transfer and mineral#reducing capabilities from a haloalkaline environment.</title>
        <authorList>
            <person name="Yadav S."/>
            <person name="Singh R."/>
            <person name="Sundharam S.S."/>
            <person name="Chaudhary S."/>
            <person name="Krishnamurthi S."/>
            <person name="Patil S.A."/>
        </authorList>
    </citation>
    <scope>NUCLEOTIDE SEQUENCE</scope>
    <source>
        <strain evidence="3">SAP-1</strain>
    </source>
</reference>
<evidence type="ECO:0000256" key="2">
    <source>
        <dbReference type="SAM" id="SignalP"/>
    </source>
</evidence>
<sequence length="205" mass="23188">MKLFRLFLVLTVLIWPGTALAAGADMDSVLNRLQEIGGRIETLSSDFSQEKYLSVFQEMLPAAGRFYYRKPDQLRWELTSPVTSGFVLKGKQGRRWSQAGDAGERFDISREPVMKIVAEQLLAWTRADFDRLRTEYDMRLLKESPVTLRLDPKGGAAGFLDYLQITFAESGGHVQQVEVHEKGGDFTRIIFHGTAINQPVADELF</sequence>
<evidence type="ECO:0000313" key="4">
    <source>
        <dbReference type="Proteomes" id="UP001060414"/>
    </source>
</evidence>
<dbReference type="PANTHER" id="PTHR35869">
    <property type="entry name" value="OUTER-MEMBRANE LIPOPROTEIN CARRIER PROTEIN"/>
    <property type="match status" value="1"/>
</dbReference>
<evidence type="ECO:0000256" key="1">
    <source>
        <dbReference type="ARBA" id="ARBA00022729"/>
    </source>
</evidence>
<dbReference type="RefSeq" id="WP_260747604.1">
    <property type="nucleotide sequence ID" value="NZ_CP092109.1"/>
</dbReference>
<dbReference type="Gene3D" id="2.50.20.10">
    <property type="entry name" value="Lipoprotein localisation LolA/LolB/LppX"/>
    <property type="match status" value="1"/>
</dbReference>
<protein>
    <submittedName>
        <fullName evidence="3">Outer membrane lipoprotein carrier protein LolA</fullName>
    </submittedName>
</protein>
<proteinExistence type="predicted"/>
<dbReference type="Pfam" id="PF03548">
    <property type="entry name" value="LolA"/>
    <property type="match status" value="1"/>
</dbReference>
<dbReference type="SUPFAM" id="SSF89392">
    <property type="entry name" value="Prokaryotic lipoproteins and lipoprotein localization factors"/>
    <property type="match status" value="1"/>
</dbReference>
<evidence type="ECO:0000313" key="3">
    <source>
        <dbReference type="EMBL" id="UWZ79247.1"/>
    </source>
</evidence>
<feature type="chain" id="PRO_5045975631" evidence="2">
    <location>
        <begin position="22"/>
        <end position="205"/>
    </location>
</feature>
<dbReference type="Proteomes" id="UP001060414">
    <property type="component" value="Chromosome"/>
</dbReference>
<dbReference type="InterPro" id="IPR004564">
    <property type="entry name" value="OM_lipoprot_carrier_LolA-like"/>
</dbReference>